<sequence length="74" mass="8394">MRKKYLPGLEFGEMVGIPSGVGFWRNEYFPELEFGEMNLTEWNGSIGTISKGAVRIRPDKSFYDEIGGNFGKKI</sequence>
<reference evidence="1" key="1">
    <citation type="submission" date="2020-05" db="EMBL/GenBank/DDBJ databases">
        <authorList>
            <person name="Rincon C."/>
            <person name="Sanders R I."/>
            <person name="Robbins C."/>
            <person name="Chaturvedi A."/>
        </authorList>
    </citation>
    <scope>NUCLEOTIDE SEQUENCE</scope>
    <source>
        <strain evidence="1">CHB12</strain>
    </source>
</reference>
<dbReference type="OrthoDB" id="2450328at2759"/>
<organism evidence="1 2">
    <name type="scientific">Rhizophagus irregularis</name>
    <dbReference type="NCBI Taxonomy" id="588596"/>
    <lineage>
        <taxon>Eukaryota</taxon>
        <taxon>Fungi</taxon>
        <taxon>Fungi incertae sedis</taxon>
        <taxon>Mucoromycota</taxon>
        <taxon>Glomeromycotina</taxon>
        <taxon>Glomeromycetes</taxon>
        <taxon>Glomerales</taxon>
        <taxon>Glomeraceae</taxon>
        <taxon>Rhizophagus</taxon>
    </lineage>
</organism>
<accession>A0A915Z768</accession>
<gene>
    <name evidence="1" type="ORF">CHRIB12_LOCUS10238</name>
</gene>
<dbReference type="EMBL" id="CAGKOT010000020">
    <property type="protein sequence ID" value="CAB5364974.1"/>
    <property type="molecule type" value="Genomic_DNA"/>
</dbReference>
<dbReference type="AlphaFoldDB" id="A0A915Z768"/>
<dbReference type="Proteomes" id="UP000684084">
    <property type="component" value="Unassembled WGS sequence"/>
</dbReference>
<evidence type="ECO:0000313" key="1">
    <source>
        <dbReference type="EMBL" id="CAB5364974.1"/>
    </source>
</evidence>
<comment type="caution">
    <text evidence="1">The sequence shown here is derived from an EMBL/GenBank/DDBJ whole genome shotgun (WGS) entry which is preliminary data.</text>
</comment>
<proteinExistence type="predicted"/>
<evidence type="ECO:0000313" key="2">
    <source>
        <dbReference type="Proteomes" id="UP000684084"/>
    </source>
</evidence>
<protein>
    <submittedName>
        <fullName evidence="1">Uncharacterized protein</fullName>
    </submittedName>
</protein>
<name>A0A915Z768_9GLOM</name>